<organism evidence="3">
    <name type="scientific">Arundo donax</name>
    <name type="common">Giant reed</name>
    <name type="synonym">Donax arundinaceus</name>
    <dbReference type="NCBI Taxonomy" id="35708"/>
    <lineage>
        <taxon>Eukaryota</taxon>
        <taxon>Viridiplantae</taxon>
        <taxon>Streptophyta</taxon>
        <taxon>Embryophyta</taxon>
        <taxon>Tracheophyta</taxon>
        <taxon>Spermatophyta</taxon>
        <taxon>Magnoliopsida</taxon>
        <taxon>Liliopsida</taxon>
        <taxon>Poales</taxon>
        <taxon>Poaceae</taxon>
        <taxon>PACMAD clade</taxon>
        <taxon>Arundinoideae</taxon>
        <taxon>Arundineae</taxon>
        <taxon>Arundo</taxon>
    </lineage>
</organism>
<dbReference type="Pfam" id="PF23598">
    <property type="entry name" value="LRR_14"/>
    <property type="match status" value="1"/>
</dbReference>
<reference evidence="3" key="1">
    <citation type="submission" date="2014-09" db="EMBL/GenBank/DDBJ databases">
        <authorList>
            <person name="Magalhaes I.L.F."/>
            <person name="Oliveira U."/>
            <person name="Santos F.R."/>
            <person name="Vidigal T.H.D.A."/>
            <person name="Brescovit A.D."/>
            <person name="Santos A.J."/>
        </authorList>
    </citation>
    <scope>NUCLEOTIDE SEQUENCE</scope>
    <source>
        <tissue evidence="3">Shoot tissue taken approximately 20 cm above the soil surface</tissue>
    </source>
</reference>
<dbReference type="InterPro" id="IPR032675">
    <property type="entry name" value="LRR_dom_sf"/>
</dbReference>
<protein>
    <recommendedName>
        <fullName evidence="2">Disease resistance R13L4/SHOC-2-like LRR domain-containing protein</fullName>
    </recommendedName>
</protein>
<sequence length="168" mass="18557">MSSLENIHGLSELTNLVDFSLHCAVGFAESTTLGWMTALGCSLEKLGNLKGLSVRSASLICSADALSNWFSPPFPNLEKLDLLDWTFSRVPRWIGHLHNLRELALGAKHILQEDVRMMGTRLPSLVHLSLRIVPGIPEKESRIVIAGSMGFTALRFSTLVGCHAWHLR</sequence>
<dbReference type="AlphaFoldDB" id="A0A0A8ZI32"/>
<dbReference type="Gene3D" id="3.80.10.10">
    <property type="entry name" value="Ribonuclease Inhibitor"/>
    <property type="match status" value="1"/>
</dbReference>
<dbReference type="InterPro" id="IPR055414">
    <property type="entry name" value="LRR_R13L4/SHOC2-like"/>
</dbReference>
<proteinExistence type="predicted"/>
<keyword evidence="1" id="KW-0677">Repeat</keyword>
<accession>A0A0A8ZI32</accession>
<evidence type="ECO:0000259" key="2">
    <source>
        <dbReference type="Pfam" id="PF23598"/>
    </source>
</evidence>
<reference evidence="3" key="2">
    <citation type="journal article" date="2015" name="Data Brief">
        <title>Shoot transcriptome of the giant reed, Arundo donax.</title>
        <authorList>
            <person name="Barrero R.A."/>
            <person name="Guerrero F.D."/>
            <person name="Moolhuijzen P."/>
            <person name="Goolsby J.A."/>
            <person name="Tidwell J."/>
            <person name="Bellgard S.E."/>
            <person name="Bellgard M.I."/>
        </authorList>
    </citation>
    <scope>NUCLEOTIDE SEQUENCE</scope>
    <source>
        <tissue evidence="3">Shoot tissue taken approximately 20 cm above the soil surface</tissue>
    </source>
</reference>
<dbReference type="SUPFAM" id="SSF52047">
    <property type="entry name" value="RNI-like"/>
    <property type="match status" value="1"/>
</dbReference>
<evidence type="ECO:0000256" key="1">
    <source>
        <dbReference type="ARBA" id="ARBA00022737"/>
    </source>
</evidence>
<feature type="domain" description="Disease resistance R13L4/SHOC-2-like LRR" evidence="2">
    <location>
        <begin position="5"/>
        <end position="166"/>
    </location>
</feature>
<name>A0A0A8ZI32_ARUDO</name>
<evidence type="ECO:0000313" key="3">
    <source>
        <dbReference type="EMBL" id="JAD37353.1"/>
    </source>
</evidence>
<dbReference type="EMBL" id="GBRH01260542">
    <property type="protein sequence ID" value="JAD37353.1"/>
    <property type="molecule type" value="Transcribed_RNA"/>
</dbReference>